<dbReference type="PIRSF" id="PIRSF005894">
    <property type="entry name" value="Monothiol_GRX"/>
    <property type="match status" value="1"/>
</dbReference>
<evidence type="ECO:0000256" key="6">
    <source>
        <dbReference type="ARBA" id="ARBA00023284"/>
    </source>
</evidence>
<accession>A0A1W1DFN3</accession>
<dbReference type="PANTHER" id="PTHR10293">
    <property type="entry name" value="GLUTAREDOXIN FAMILY MEMBER"/>
    <property type="match status" value="1"/>
</dbReference>
<comment type="similarity">
    <text evidence="1">Belongs to the glutaredoxin family. Monothiol subfamily.</text>
</comment>
<protein>
    <submittedName>
        <fullName evidence="8">Glutaredoxin-related protein</fullName>
    </submittedName>
</protein>
<dbReference type="Gene3D" id="3.40.30.10">
    <property type="entry name" value="Glutaredoxin"/>
    <property type="match status" value="1"/>
</dbReference>
<evidence type="ECO:0000256" key="5">
    <source>
        <dbReference type="ARBA" id="ARBA00023014"/>
    </source>
</evidence>
<organism evidence="8">
    <name type="scientific">hydrothermal vent metagenome</name>
    <dbReference type="NCBI Taxonomy" id="652676"/>
    <lineage>
        <taxon>unclassified sequences</taxon>
        <taxon>metagenomes</taxon>
        <taxon>ecological metagenomes</taxon>
    </lineage>
</organism>
<dbReference type="InterPro" id="IPR004480">
    <property type="entry name" value="Monothiol_GRX-rel"/>
</dbReference>
<dbReference type="PROSITE" id="PS51354">
    <property type="entry name" value="GLUTAREDOXIN_2"/>
    <property type="match status" value="1"/>
</dbReference>
<feature type="domain" description="Glutaredoxin" evidence="7">
    <location>
        <begin position="16"/>
        <end position="80"/>
    </location>
</feature>
<sequence>MDVMARIQAQVDSAPIVLYMKGTPQFPQCGFSSTAAQTLASTGVEFAYVNIFDDQEVMQNLPAFQDWPTFPQIYFNSELIGGGDIIVEMAEMGTLQAAMQEAAEKFRSKVST</sequence>
<dbReference type="Pfam" id="PF00462">
    <property type="entry name" value="Glutaredoxin"/>
    <property type="match status" value="1"/>
</dbReference>
<evidence type="ECO:0000259" key="7">
    <source>
        <dbReference type="Pfam" id="PF00462"/>
    </source>
</evidence>
<evidence type="ECO:0000313" key="8">
    <source>
        <dbReference type="EMBL" id="SFV80109.1"/>
    </source>
</evidence>
<dbReference type="InterPro" id="IPR036249">
    <property type="entry name" value="Thioredoxin-like_sf"/>
</dbReference>
<dbReference type="InterPro" id="IPR014434">
    <property type="entry name" value="Monothiol_GRX"/>
</dbReference>
<keyword evidence="3" id="KW-0479">Metal-binding</keyword>
<dbReference type="AlphaFoldDB" id="A0A1W1DFN3"/>
<dbReference type="SUPFAM" id="SSF52833">
    <property type="entry name" value="Thioredoxin-like"/>
    <property type="match status" value="1"/>
</dbReference>
<gene>
    <name evidence="8" type="ORF">MNB_SUP05-12-1200</name>
</gene>
<dbReference type="InterPro" id="IPR033658">
    <property type="entry name" value="GRX_PICOT-like"/>
</dbReference>
<name>A0A1W1DFN3_9ZZZZ</name>
<evidence type="ECO:0000256" key="2">
    <source>
        <dbReference type="ARBA" id="ARBA00022714"/>
    </source>
</evidence>
<dbReference type="GO" id="GO:0046872">
    <property type="term" value="F:metal ion binding"/>
    <property type="evidence" value="ECO:0007669"/>
    <property type="project" value="UniProtKB-KW"/>
</dbReference>
<dbReference type="InterPro" id="IPR002109">
    <property type="entry name" value="Glutaredoxin"/>
</dbReference>
<keyword evidence="2" id="KW-0001">2Fe-2S</keyword>
<dbReference type="GO" id="GO:0015036">
    <property type="term" value="F:disulfide oxidoreductase activity"/>
    <property type="evidence" value="ECO:0007669"/>
    <property type="project" value="InterPro"/>
</dbReference>
<dbReference type="CDD" id="cd03028">
    <property type="entry name" value="GRX_PICOT_like"/>
    <property type="match status" value="1"/>
</dbReference>
<dbReference type="NCBIfam" id="TIGR00365">
    <property type="entry name" value="Grx4 family monothiol glutaredoxin"/>
    <property type="match status" value="1"/>
</dbReference>
<evidence type="ECO:0000256" key="3">
    <source>
        <dbReference type="ARBA" id="ARBA00022723"/>
    </source>
</evidence>
<proteinExistence type="inferred from homology"/>
<evidence type="ECO:0000256" key="4">
    <source>
        <dbReference type="ARBA" id="ARBA00023004"/>
    </source>
</evidence>
<keyword evidence="4" id="KW-0408">Iron</keyword>
<dbReference type="EMBL" id="FPHT01000052">
    <property type="protein sequence ID" value="SFV80109.1"/>
    <property type="molecule type" value="Genomic_DNA"/>
</dbReference>
<keyword evidence="6" id="KW-0676">Redox-active center</keyword>
<dbReference type="PANTHER" id="PTHR10293:SF72">
    <property type="entry name" value="MONOTHIOL GLUTAREDOXIN-S14, CHLOROPLASTIC"/>
    <property type="match status" value="1"/>
</dbReference>
<keyword evidence="5" id="KW-0411">Iron-sulfur</keyword>
<reference evidence="8" key="1">
    <citation type="submission" date="2016-10" db="EMBL/GenBank/DDBJ databases">
        <authorList>
            <person name="de Groot N.N."/>
        </authorList>
    </citation>
    <scope>NUCLEOTIDE SEQUENCE</scope>
</reference>
<evidence type="ECO:0000256" key="1">
    <source>
        <dbReference type="ARBA" id="ARBA00009630"/>
    </source>
</evidence>
<dbReference type="GO" id="GO:0051537">
    <property type="term" value="F:2 iron, 2 sulfur cluster binding"/>
    <property type="evidence" value="ECO:0007669"/>
    <property type="project" value="UniProtKB-KW"/>
</dbReference>